<organism evidence="2">
    <name type="scientific">Arundo donax</name>
    <name type="common">Giant reed</name>
    <name type="synonym">Donax arundinaceus</name>
    <dbReference type="NCBI Taxonomy" id="35708"/>
    <lineage>
        <taxon>Eukaryota</taxon>
        <taxon>Viridiplantae</taxon>
        <taxon>Streptophyta</taxon>
        <taxon>Embryophyta</taxon>
        <taxon>Tracheophyta</taxon>
        <taxon>Spermatophyta</taxon>
        <taxon>Magnoliopsida</taxon>
        <taxon>Liliopsida</taxon>
        <taxon>Poales</taxon>
        <taxon>Poaceae</taxon>
        <taxon>PACMAD clade</taxon>
        <taxon>Arundinoideae</taxon>
        <taxon>Arundineae</taxon>
        <taxon>Arundo</taxon>
    </lineage>
</organism>
<accession>A0A0A9C677</accession>
<protein>
    <submittedName>
        <fullName evidence="2">Uncharacterized protein</fullName>
    </submittedName>
</protein>
<sequence>MHFNPGFTLHKQHGGPSSSPPQSGNPA</sequence>
<reference evidence="2" key="1">
    <citation type="submission" date="2014-09" db="EMBL/GenBank/DDBJ databases">
        <authorList>
            <person name="Magalhaes I.L.F."/>
            <person name="Oliveira U."/>
            <person name="Santos F.R."/>
            <person name="Vidigal T.H.D.A."/>
            <person name="Brescovit A.D."/>
            <person name="Santos A.J."/>
        </authorList>
    </citation>
    <scope>NUCLEOTIDE SEQUENCE</scope>
    <source>
        <tissue evidence="2">Shoot tissue taken approximately 20 cm above the soil surface</tissue>
    </source>
</reference>
<name>A0A0A9C677_ARUDO</name>
<dbReference type="AlphaFoldDB" id="A0A0A9C677"/>
<evidence type="ECO:0000256" key="1">
    <source>
        <dbReference type="SAM" id="MobiDB-lite"/>
    </source>
</evidence>
<dbReference type="EMBL" id="GBRH01230888">
    <property type="protein sequence ID" value="JAD67007.1"/>
    <property type="molecule type" value="Transcribed_RNA"/>
</dbReference>
<reference evidence="2" key="2">
    <citation type="journal article" date="2015" name="Data Brief">
        <title>Shoot transcriptome of the giant reed, Arundo donax.</title>
        <authorList>
            <person name="Barrero R.A."/>
            <person name="Guerrero F.D."/>
            <person name="Moolhuijzen P."/>
            <person name="Goolsby J.A."/>
            <person name="Tidwell J."/>
            <person name="Bellgard S.E."/>
            <person name="Bellgard M.I."/>
        </authorList>
    </citation>
    <scope>NUCLEOTIDE SEQUENCE</scope>
    <source>
        <tissue evidence="2">Shoot tissue taken approximately 20 cm above the soil surface</tissue>
    </source>
</reference>
<feature type="compositionally biased region" description="Low complexity" evidence="1">
    <location>
        <begin position="14"/>
        <end position="27"/>
    </location>
</feature>
<proteinExistence type="predicted"/>
<feature type="region of interest" description="Disordered" evidence="1">
    <location>
        <begin position="1"/>
        <end position="27"/>
    </location>
</feature>
<evidence type="ECO:0000313" key="2">
    <source>
        <dbReference type="EMBL" id="JAD67007.1"/>
    </source>
</evidence>